<dbReference type="GO" id="GO:0031201">
    <property type="term" value="C:SNARE complex"/>
    <property type="evidence" value="ECO:0007669"/>
    <property type="project" value="TreeGrafter"/>
</dbReference>
<evidence type="ECO:0000256" key="4">
    <source>
        <dbReference type="ARBA" id="ARBA00022892"/>
    </source>
</evidence>
<keyword evidence="4 7" id="KW-0931">ER-Golgi transport</keyword>
<comment type="similarity">
    <text evidence="2 7">Belongs to the SNAP family.</text>
</comment>
<proteinExistence type="inferred from homology"/>
<evidence type="ECO:0000256" key="1">
    <source>
        <dbReference type="ARBA" id="ARBA00004170"/>
    </source>
</evidence>
<dbReference type="FunFam" id="1.25.40.10:FF:000028">
    <property type="entry name" value="beta-soluble NSF attachment protein-like isoform X1"/>
    <property type="match status" value="1"/>
</dbReference>
<evidence type="ECO:0000256" key="6">
    <source>
        <dbReference type="ARBA" id="ARBA00023136"/>
    </source>
</evidence>
<dbReference type="Pfam" id="PF14938">
    <property type="entry name" value="SNAP"/>
    <property type="match status" value="1"/>
</dbReference>
<dbReference type="GO" id="GO:0005483">
    <property type="term" value="F:soluble NSF attachment protein activity"/>
    <property type="evidence" value="ECO:0007669"/>
    <property type="project" value="TreeGrafter"/>
</dbReference>
<comment type="function">
    <text evidence="7">Required for vesicular transport between the endoplasmic reticulum and the Golgi apparatus.</text>
</comment>
<dbReference type="GO" id="GO:0035494">
    <property type="term" value="P:SNARE complex disassembly"/>
    <property type="evidence" value="ECO:0007669"/>
    <property type="project" value="TreeGrafter"/>
</dbReference>
<feature type="coiled-coil region" evidence="8">
    <location>
        <begin position="119"/>
        <end position="186"/>
    </location>
</feature>
<dbReference type="EMBL" id="GFXV01003451">
    <property type="protein sequence ID" value="MBW15256.1"/>
    <property type="molecule type" value="Transcribed_RNA"/>
</dbReference>
<dbReference type="GO" id="GO:0019905">
    <property type="term" value="F:syntaxin binding"/>
    <property type="evidence" value="ECO:0007669"/>
    <property type="project" value="TreeGrafter"/>
</dbReference>
<keyword evidence="6 7" id="KW-0472">Membrane</keyword>
<comment type="subcellular location">
    <subcellularLocation>
        <location evidence="1 7">Membrane</location>
        <topology evidence="1 7">Peripheral membrane protein</topology>
    </subcellularLocation>
</comment>
<dbReference type="PANTHER" id="PTHR13768">
    <property type="entry name" value="SOLUBLE NSF ATTACHMENT PROTEIN SNAP"/>
    <property type="match status" value="1"/>
</dbReference>
<reference evidence="9" key="1">
    <citation type="submission" date="2017-10" db="EMBL/GenBank/DDBJ databases">
        <title>Transcriptome Assembly of Sugarcane Aphid Adults.</title>
        <authorList>
            <person name="Scully E.D."/>
            <person name="Palmer N.A."/>
            <person name="Geib S.M."/>
            <person name="Sarath G."/>
            <person name="Sattler S.E."/>
        </authorList>
    </citation>
    <scope>NUCLEOTIDE SEQUENCE</scope>
    <source>
        <tissue evidence="9">Whole body</tissue>
    </source>
</reference>
<evidence type="ECO:0000313" key="9">
    <source>
        <dbReference type="EMBL" id="MBW15256.1"/>
    </source>
</evidence>
<dbReference type="GO" id="GO:0006886">
    <property type="term" value="P:intracellular protein transport"/>
    <property type="evidence" value="ECO:0007669"/>
    <property type="project" value="UniProtKB-UniRule"/>
</dbReference>
<dbReference type="SUPFAM" id="SSF48452">
    <property type="entry name" value="TPR-like"/>
    <property type="match status" value="1"/>
</dbReference>
<protein>
    <submittedName>
        <fullName evidence="9">Soluble NSF attachment protein</fullName>
    </submittedName>
</protein>
<dbReference type="PRINTS" id="PR00448">
    <property type="entry name" value="NSFATTACHMNT"/>
</dbReference>
<keyword evidence="8" id="KW-0175">Coiled coil</keyword>
<sequence length="292" mass="33160">MSSNEEKAMALLTEADKKLNSSKGLFSSLFGNVSKVEDAIDCYQRAANLFKMAKKWSQAGRAFILAADLNAKSGRKHDAATNYVDSANCFKKTDPNEAAMCLEKAIDIYTDMGRFTMAAKQHQNIAEMYETEAVDLERAITNYEKASDYFMAEESKSSANKCKLKVAQYAAQLEDYDRAIQIYEEVAGTSLDSSLLKYSAKEYYFRAALCHLCVDVLNAQLAMNQYIERYPAFQDSREYKLLQVLLNHIQEQNADGFTEAVKDYDSISRLDQWYTTILLRIKKLVNDTPDLR</sequence>
<dbReference type="InterPro" id="IPR000744">
    <property type="entry name" value="NSF_attach"/>
</dbReference>
<dbReference type="OrthoDB" id="9984275at2759"/>
<accession>A0A2H8TM69</accession>
<gene>
    <name evidence="9" type="primary">Snap_0</name>
</gene>
<evidence type="ECO:0000256" key="5">
    <source>
        <dbReference type="ARBA" id="ARBA00022927"/>
    </source>
</evidence>
<dbReference type="AlphaFoldDB" id="A0A2H8TM69"/>
<evidence type="ECO:0000256" key="3">
    <source>
        <dbReference type="ARBA" id="ARBA00022448"/>
    </source>
</evidence>
<evidence type="ECO:0000256" key="2">
    <source>
        <dbReference type="ARBA" id="ARBA00010050"/>
    </source>
</evidence>
<name>A0A2H8TM69_9HEMI</name>
<evidence type="ECO:0000256" key="7">
    <source>
        <dbReference type="RuleBase" id="RU367013"/>
    </source>
</evidence>
<keyword evidence="5 7" id="KW-0653">Protein transport</keyword>
<dbReference type="Gene3D" id="1.25.40.10">
    <property type="entry name" value="Tetratricopeptide repeat domain"/>
    <property type="match status" value="1"/>
</dbReference>
<keyword evidence="3 7" id="KW-0813">Transport</keyword>
<evidence type="ECO:0000256" key="8">
    <source>
        <dbReference type="SAM" id="Coils"/>
    </source>
</evidence>
<organism evidence="9">
    <name type="scientific">Melanaphis sacchari</name>
    <dbReference type="NCBI Taxonomy" id="742174"/>
    <lineage>
        <taxon>Eukaryota</taxon>
        <taxon>Metazoa</taxon>
        <taxon>Ecdysozoa</taxon>
        <taxon>Arthropoda</taxon>
        <taxon>Hexapoda</taxon>
        <taxon>Insecta</taxon>
        <taxon>Pterygota</taxon>
        <taxon>Neoptera</taxon>
        <taxon>Paraneoptera</taxon>
        <taxon>Hemiptera</taxon>
        <taxon>Sternorrhyncha</taxon>
        <taxon>Aphidomorpha</taxon>
        <taxon>Aphidoidea</taxon>
        <taxon>Aphididae</taxon>
        <taxon>Aphidini</taxon>
        <taxon>Melanaphis</taxon>
    </lineage>
</organism>
<dbReference type="PANTHER" id="PTHR13768:SF8">
    <property type="entry name" value="ALPHA-SOLUBLE NSF ATTACHMENT PROTEIN"/>
    <property type="match status" value="1"/>
</dbReference>
<dbReference type="InterPro" id="IPR011990">
    <property type="entry name" value="TPR-like_helical_dom_sf"/>
</dbReference>
<dbReference type="CDD" id="cd15832">
    <property type="entry name" value="SNAP"/>
    <property type="match status" value="1"/>
</dbReference>
<dbReference type="GO" id="GO:0005774">
    <property type="term" value="C:vacuolar membrane"/>
    <property type="evidence" value="ECO:0007669"/>
    <property type="project" value="TreeGrafter"/>
</dbReference>